<evidence type="ECO:0000259" key="1">
    <source>
        <dbReference type="Pfam" id="PF06985"/>
    </source>
</evidence>
<dbReference type="PANTHER" id="PTHR33112:SF16">
    <property type="entry name" value="HETEROKARYON INCOMPATIBILITY DOMAIN-CONTAINING PROTEIN"/>
    <property type="match status" value="1"/>
</dbReference>
<evidence type="ECO:0000313" key="2">
    <source>
        <dbReference type="EMBL" id="KAK3372280.1"/>
    </source>
</evidence>
<organism evidence="2 3">
    <name type="scientific">Podospora didyma</name>
    <dbReference type="NCBI Taxonomy" id="330526"/>
    <lineage>
        <taxon>Eukaryota</taxon>
        <taxon>Fungi</taxon>
        <taxon>Dikarya</taxon>
        <taxon>Ascomycota</taxon>
        <taxon>Pezizomycotina</taxon>
        <taxon>Sordariomycetes</taxon>
        <taxon>Sordariomycetidae</taxon>
        <taxon>Sordariales</taxon>
        <taxon>Podosporaceae</taxon>
        <taxon>Podospora</taxon>
    </lineage>
</organism>
<reference evidence="2" key="1">
    <citation type="journal article" date="2023" name="Mol. Phylogenet. Evol.">
        <title>Genome-scale phylogeny and comparative genomics of the fungal order Sordariales.</title>
        <authorList>
            <person name="Hensen N."/>
            <person name="Bonometti L."/>
            <person name="Westerberg I."/>
            <person name="Brannstrom I.O."/>
            <person name="Guillou S."/>
            <person name="Cros-Aarteil S."/>
            <person name="Calhoun S."/>
            <person name="Haridas S."/>
            <person name="Kuo A."/>
            <person name="Mondo S."/>
            <person name="Pangilinan J."/>
            <person name="Riley R."/>
            <person name="LaButti K."/>
            <person name="Andreopoulos B."/>
            <person name="Lipzen A."/>
            <person name="Chen C."/>
            <person name="Yan M."/>
            <person name="Daum C."/>
            <person name="Ng V."/>
            <person name="Clum A."/>
            <person name="Steindorff A."/>
            <person name="Ohm R.A."/>
            <person name="Martin F."/>
            <person name="Silar P."/>
            <person name="Natvig D.O."/>
            <person name="Lalanne C."/>
            <person name="Gautier V."/>
            <person name="Ament-Velasquez S.L."/>
            <person name="Kruys A."/>
            <person name="Hutchinson M.I."/>
            <person name="Powell A.J."/>
            <person name="Barry K."/>
            <person name="Miller A.N."/>
            <person name="Grigoriev I.V."/>
            <person name="Debuchy R."/>
            <person name="Gladieux P."/>
            <person name="Hiltunen Thoren M."/>
            <person name="Johannesson H."/>
        </authorList>
    </citation>
    <scope>NUCLEOTIDE SEQUENCE</scope>
    <source>
        <strain evidence="2">CBS 232.78</strain>
    </source>
</reference>
<comment type="caution">
    <text evidence="2">The sequence shown here is derived from an EMBL/GenBank/DDBJ whole genome shotgun (WGS) entry which is preliminary data.</text>
</comment>
<accession>A0AAE0K9T8</accession>
<feature type="domain" description="Heterokaryon incompatibility" evidence="1">
    <location>
        <begin position="47"/>
        <end position="194"/>
    </location>
</feature>
<evidence type="ECO:0000313" key="3">
    <source>
        <dbReference type="Proteomes" id="UP001285441"/>
    </source>
</evidence>
<keyword evidence="3" id="KW-1185">Reference proteome</keyword>
<dbReference type="InterPro" id="IPR010730">
    <property type="entry name" value="HET"/>
</dbReference>
<dbReference type="AlphaFoldDB" id="A0AAE0K9T8"/>
<dbReference type="Proteomes" id="UP001285441">
    <property type="component" value="Unassembled WGS sequence"/>
</dbReference>
<dbReference type="PANTHER" id="PTHR33112">
    <property type="entry name" value="DOMAIN PROTEIN, PUTATIVE-RELATED"/>
    <property type="match status" value="1"/>
</dbReference>
<sequence length="217" mass="24778">MGIENFPKRLLEVGKVGASRVRLCNMLWLREYGSAHELGFDLPRIRYAAVSHSWGNSGTMPAFCTNVKNHRSLESGIPDTDLPITFQHAVTAARALGFEYLWIDALYIMHGPCGDFATQGPLIGDIFQPADVVFAATRSFFKSGGFLRDRRSDRMVVTFSRRPGVRFYAREHIDDFMIDVAKMRLHQMAWTQQERCLARRTVYFGENQTYWECGKGI</sequence>
<dbReference type="EMBL" id="JAULSW010000008">
    <property type="protein sequence ID" value="KAK3372280.1"/>
    <property type="molecule type" value="Genomic_DNA"/>
</dbReference>
<proteinExistence type="predicted"/>
<gene>
    <name evidence="2" type="ORF">B0H63DRAFT_484237</name>
</gene>
<protein>
    <recommendedName>
        <fullName evidence="1">Heterokaryon incompatibility domain-containing protein</fullName>
    </recommendedName>
</protein>
<name>A0AAE0K9T8_9PEZI</name>
<dbReference type="Pfam" id="PF06985">
    <property type="entry name" value="HET"/>
    <property type="match status" value="1"/>
</dbReference>
<reference evidence="2" key="2">
    <citation type="submission" date="2023-06" db="EMBL/GenBank/DDBJ databases">
        <authorList>
            <consortium name="Lawrence Berkeley National Laboratory"/>
            <person name="Haridas S."/>
            <person name="Hensen N."/>
            <person name="Bonometti L."/>
            <person name="Westerberg I."/>
            <person name="Brannstrom I.O."/>
            <person name="Guillou S."/>
            <person name="Cros-Aarteil S."/>
            <person name="Calhoun S."/>
            <person name="Kuo A."/>
            <person name="Mondo S."/>
            <person name="Pangilinan J."/>
            <person name="Riley R."/>
            <person name="LaButti K."/>
            <person name="Andreopoulos B."/>
            <person name="Lipzen A."/>
            <person name="Chen C."/>
            <person name="Yanf M."/>
            <person name="Daum C."/>
            <person name="Ng V."/>
            <person name="Clum A."/>
            <person name="Steindorff A."/>
            <person name="Ohm R."/>
            <person name="Martin F."/>
            <person name="Silar P."/>
            <person name="Natvig D."/>
            <person name="Lalanne C."/>
            <person name="Gautier V."/>
            <person name="Ament-velasquez S.L."/>
            <person name="Kruys A."/>
            <person name="Hutchinson M.I."/>
            <person name="Powell A.J."/>
            <person name="Barry K."/>
            <person name="Miller A.N."/>
            <person name="Grigoriev I.V."/>
            <person name="Debuchy R."/>
            <person name="Gladieux P."/>
            <person name="Thoren M.H."/>
            <person name="Johannesson H."/>
        </authorList>
    </citation>
    <scope>NUCLEOTIDE SEQUENCE</scope>
    <source>
        <strain evidence="2">CBS 232.78</strain>
    </source>
</reference>